<evidence type="ECO:0000313" key="1">
    <source>
        <dbReference type="EMBL" id="AXQ55388.1"/>
    </source>
</evidence>
<dbReference type="Proteomes" id="UP000259636">
    <property type="component" value="Chromosome"/>
</dbReference>
<reference evidence="1 2" key="1">
    <citation type="submission" date="2018-08" db="EMBL/GenBank/DDBJ databases">
        <authorList>
            <person name="Ferrada E.E."/>
            <person name="Latorre B.A."/>
        </authorList>
    </citation>
    <scope>NUCLEOTIDE SEQUENCE [LARGE SCALE GENOMIC DNA]</scope>
    <source>
        <strain evidence="1 2">VK-A60T</strain>
    </source>
</reference>
<dbReference type="RefSeq" id="WP_117349347.1">
    <property type="nucleotide sequence ID" value="NZ_CP031742.1"/>
</dbReference>
<evidence type="ECO:0000313" key="2">
    <source>
        <dbReference type="Proteomes" id="UP000259636"/>
    </source>
</evidence>
<dbReference type="KEGG" id="sky:D0C37_12800"/>
<dbReference type="GeneID" id="300115062"/>
<sequence>MTNPASLPHPTHQIRARQTPTTLTVYQAYPPSIALPAVRDHRFPPVWKRDRMTWIKPSFLWMMYRSGWAQKEGQERVLAIEISREGFDWALARACLSGYHPDVHADRDAWRAALRGSPARVQWDPERDWRLQSLPYRALQLGLSGEAVRRYADEWLVSVSDVTGLAHAVHARVREGDEAGTRALLPEEVPYVPAGGAPGLTGH</sequence>
<dbReference type="AlphaFoldDB" id="A0A385DAI9"/>
<proteinExistence type="predicted"/>
<organism evidence="1 2">
    <name type="scientific">Streptomyces koyangensis</name>
    <dbReference type="NCBI Taxonomy" id="188770"/>
    <lineage>
        <taxon>Bacteria</taxon>
        <taxon>Bacillati</taxon>
        <taxon>Actinomycetota</taxon>
        <taxon>Actinomycetes</taxon>
        <taxon>Kitasatosporales</taxon>
        <taxon>Streptomycetaceae</taxon>
        <taxon>Streptomyces</taxon>
        <taxon>Streptomyces aurantiacus group</taxon>
    </lineage>
</organism>
<protein>
    <submittedName>
        <fullName evidence="1">DUF4291 domain-containing protein</fullName>
    </submittedName>
</protein>
<dbReference type="InterPro" id="IPR025633">
    <property type="entry name" value="DUF4291"/>
</dbReference>
<name>A0A385DAI9_9ACTN</name>
<accession>A0A385DAI9</accession>
<dbReference type="Pfam" id="PF14124">
    <property type="entry name" value="DUF4291"/>
    <property type="match status" value="1"/>
</dbReference>
<dbReference type="EMBL" id="CP031742">
    <property type="protein sequence ID" value="AXQ55388.1"/>
    <property type="molecule type" value="Genomic_DNA"/>
</dbReference>
<dbReference type="PANTHER" id="PTHR38567">
    <property type="entry name" value="DUF4291 DOMAIN-CONTAINING PROTEIN"/>
    <property type="match status" value="1"/>
</dbReference>
<gene>
    <name evidence="1" type="ORF">D0C37_12800</name>
</gene>
<dbReference type="PANTHER" id="PTHR38567:SF1">
    <property type="entry name" value="DUF4291 DOMAIN-CONTAINING PROTEIN"/>
    <property type="match status" value="1"/>
</dbReference>